<evidence type="ECO:0000313" key="7">
    <source>
        <dbReference type="Proteomes" id="UP000530564"/>
    </source>
</evidence>
<evidence type="ECO:0000256" key="5">
    <source>
        <dbReference type="SAM" id="Phobius"/>
    </source>
</evidence>
<organism evidence="6 7">
    <name type="scientific">Phenylobacterium haematophilum</name>
    <dbReference type="NCBI Taxonomy" id="98513"/>
    <lineage>
        <taxon>Bacteria</taxon>
        <taxon>Pseudomonadati</taxon>
        <taxon>Pseudomonadota</taxon>
        <taxon>Alphaproteobacteria</taxon>
        <taxon>Caulobacterales</taxon>
        <taxon>Caulobacteraceae</taxon>
        <taxon>Phenylobacterium</taxon>
    </lineage>
</organism>
<dbReference type="GO" id="GO:0005886">
    <property type="term" value="C:plasma membrane"/>
    <property type="evidence" value="ECO:0007669"/>
    <property type="project" value="TreeGrafter"/>
</dbReference>
<comment type="caution">
    <text evidence="6">The sequence shown here is derived from an EMBL/GenBank/DDBJ whole genome shotgun (WGS) entry which is preliminary data.</text>
</comment>
<gene>
    <name evidence="6" type="ORF">GGQ61_002575</name>
</gene>
<reference evidence="6 7" key="1">
    <citation type="submission" date="2020-08" db="EMBL/GenBank/DDBJ databases">
        <title>Genomic Encyclopedia of Type Strains, Phase IV (KMG-IV): sequencing the most valuable type-strain genomes for metagenomic binning, comparative biology and taxonomic classification.</title>
        <authorList>
            <person name="Goeker M."/>
        </authorList>
    </citation>
    <scope>NUCLEOTIDE SEQUENCE [LARGE SCALE GENOMIC DNA]</scope>
    <source>
        <strain evidence="6 7">DSM 21793</strain>
    </source>
</reference>
<evidence type="ECO:0000256" key="1">
    <source>
        <dbReference type="ARBA" id="ARBA00022475"/>
    </source>
</evidence>
<dbReference type="AlphaFoldDB" id="A0A840A3H2"/>
<feature type="transmembrane region" description="Helical" evidence="5">
    <location>
        <begin position="157"/>
        <end position="174"/>
    </location>
</feature>
<keyword evidence="2 5" id="KW-0812">Transmembrane</keyword>
<dbReference type="PANTHER" id="PTHR36917:SF1">
    <property type="entry name" value="INNER MEMBRANE-SPANNING PROTEIN YCIB"/>
    <property type="match status" value="1"/>
</dbReference>
<dbReference type="PANTHER" id="PTHR36917">
    <property type="entry name" value="INTRACELLULAR SEPTATION PROTEIN A-RELATED"/>
    <property type="match status" value="1"/>
</dbReference>
<proteinExistence type="predicted"/>
<keyword evidence="3 5" id="KW-1133">Transmembrane helix</keyword>
<evidence type="ECO:0000256" key="2">
    <source>
        <dbReference type="ARBA" id="ARBA00022692"/>
    </source>
</evidence>
<keyword evidence="4 5" id="KW-0472">Membrane</keyword>
<feature type="transmembrane region" description="Helical" evidence="5">
    <location>
        <begin position="120"/>
        <end position="145"/>
    </location>
</feature>
<dbReference type="InterPro" id="IPR006008">
    <property type="entry name" value="YciB"/>
</dbReference>
<feature type="transmembrane region" description="Helical" evidence="5">
    <location>
        <begin position="82"/>
        <end position="99"/>
    </location>
</feature>
<dbReference type="RefSeq" id="WP_183773333.1">
    <property type="nucleotide sequence ID" value="NZ_JACIDK010000003.1"/>
</dbReference>
<dbReference type="Pfam" id="PF04279">
    <property type="entry name" value="IspA"/>
    <property type="match status" value="1"/>
</dbReference>
<keyword evidence="1" id="KW-1003">Cell membrane</keyword>
<dbReference type="Proteomes" id="UP000530564">
    <property type="component" value="Unassembled WGS sequence"/>
</dbReference>
<evidence type="ECO:0000313" key="6">
    <source>
        <dbReference type="EMBL" id="MBB3891847.1"/>
    </source>
</evidence>
<evidence type="ECO:0000256" key="3">
    <source>
        <dbReference type="ARBA" id="ARBA00022989"/>
    </source>
</evidence>
<name>A0A840A3H2_9CAUL</name>
<keyword evidence="7" id="KW-1185">Reference proteome</keyword>
<protein>
    <submittedName>
        <fullName evidence="6">Intracellular septation protein A</fullName>
    </submittedName>
</protein>
<sequence>MSPLVYAARPILIDMAATLVFYVFLAASGDVALATFVGIALGVAQVVLMKLRGRKIAAMQWTALALVVIMGGATLITHDARFVLFKATVVYGAIGAAMLERGWMGRYMPPIAQGRIPESYVNGAGYVWAGLMFISGLLNLGMTLLADPKLTASVMSLWAPGSKLVLFAAQYLLFRSVARRNAAVSV</sequence>
<feature type="transmembrane region" description="Helical" evidence="5">
    <location>
        <begin position="20"/>
        <end position="44"/>
    </location>
</feature>
<feature type="transmembrane region" description="Helical" evidence="5">
    <location>
        <begin position="56"/>
        <end position="76"/>
    </location>
</feature>
<dbReference type="EMBL" id="JACIDK010000003">
    <property type="protein sequence ID" value="MBB3891847.1"/>
    <property type="molecule type" value="Genomic_DNA"/>
</dbReference>
<evidence type="ECO:0000256" key="4">
    <source>
        <dbReference type="ARBA" id="ARBA00023136"/>
    </source>
</evidence>
<accession>A0A840A3H2</accession>